<feature type="binding site" evidence="15">
    <location>
        <position position="443"/>
    </location>
    <ligand>
        <name>Ca(2+)</name>
        <dbReference type="ChEBI" id="CHEBI:29108"/>
        <label>1</label>
    </ligand>
</feature>
<feature type="domain" description="Plant heme peroxidase family profile" evidence="18">
    <location>
        <begin position="394"/>
        <end position="697"/>
    </location>
</feature>
<evidence type="ECO:0000256" key="4">
    <source>
        <dbReference type="ARBA" id="ARBA00012313"/>
    </source>
</evidence>
<feature type="binding site" evidence="15">
    <location>
        <position position="563"/>
    </location>
    <ligand>
        <name>Ca(2+)</name>
        <dbReference type="ChEBI" id="CHEBI:29108"/>
        <label>2</label>
    </ligand>
</feature>
<keyword evidence="7 15" id="KW-0479">Metal-binding</keyword>
<keyword evidence="11 17" id="KW-1015">Disulfide bond</keyword>
<dbReference type="AlphaFoldDB" id="A0A445DIV1"/>
<keyword evidence="6" id="KW-0349">Heme</keyword>
<feature type="binding site" evidence="15">
    <location>
        <position position="436"/>
    </location>
    <ligand>
        <name>Ca(2+)</name>
        <dbReference type="ChEBI" id="CHEBI:29108"/>
        <label>1</label>
    </ligand>
</feature>
<feature type="domain" description="Plant heme peroxidase family profile" evidence="18">
    <location>
        <begin position="719"/>
        <end position="975"/>
    </location>
</feature>
<evidence type="ECO:0000313" key="19">
    <source>
        <dbReference type="EMBL" id="RYR63080.1"/>
    </source>
</evidence>
<dbReference type="STRING" id="3818.A0A445DIV1"/>
<dbReference type="InterPro" id="IPR000823">
    <property type="entry name" value="Peroxidase_pln"/>
</dbReference>
<evidence type="ECO:0000256" key="5">
    <source>
        <dbReference type="ARBA" id="ARBA00022559"/>
    </source>
</evidence>
<dbReference type="GO" id="GO:0140825">
    <property type="term" value="F:lactoperoxidase activity"/>
    <property type="evidence" value="ECO:0007669"/>
    <property type="project" value="UniProtKB-EC"/>
</dbReference>
<dbReference type="GO" id="GO:0006979">
    <property type="term" value="P:response to oxidative stress"/>
    <property type="evidence" value="ECO:0007669"/>
    <property type="project" value="InterPro"/>
</dbReference>
<dbReference type="FunFam" id="1.10.420.10:FF:000001">
    <property type="entry name" value="Peroxidase"/>
    <property type="match status" value="4"/>
</dbReference>
<dbReference type="InterPro" id="IPR002016">
    <property type="entry name" value="Haem_peroxidase"/>
</dbReference>
<accession>A0A445DIV1</accession>
<feature type="domain" description="Plant heme peroxidase family profile" evidence="18">
    <location>
        <begin position="29"/>
        <end position="330"/>
    </location>
</feature>
<dbReference type="Pfam" id="PF00141">
    <property type="entry name" value="peroxidase"/>
    <property type="match status" value="4"/>
</dbReference>
<feature type="domain" description="Plant heme peroxidase family profile" evidence="18">
    <location>
        <begin position="1003"/>
        <end position="1147"/>
    </location>
</feature>
<feature type="binding site" evidence="15">
    <location>
        <position position="615"/>
    </location>
    <ligand>
        <name>Ca(2+)</name>
        <dbReference type="ChEBI" id="CHEBI:29108"/>
        <label>2</label>
    </ligand>
</feature>
<feature type="binding site" evidence="14">
    <location>
        <position position="532"/>
    </location>
    <ligand>
        <name>substrate</name>
    </ligand>
</feature>
<feature type="binding site" evidence="15">
    <location>
        <position position="618"/>
    </location>
    <ligand>
        <name>Ca(2+)</name>
        <dbReference type="ChEBI" id="CHEBI:29108"/>
        <label>2</label>
    </ligand>
</feature>
<feature type="disulfide bond" evidence="17">
    <location>
        <begin position="569"/>
        <end position="601"/>
    </location>
</feature>
<evidence type="ECO:0000256" key="1">
    <source>
        <dbReference type="ARBA" id="ARBA00000189"/>
    </source>
</evidence>
<dbReference type="PRINTS" id="PR00461">
    <property type="entry name" value="PLPEROXIDASE"/>
</dbReference>
<evidence type="ECO:0000256" key="2">
    <source>
        <dbReference type="ARBA" id="ARBA00002322"/>
    </source>
</evidence>
<feature type="disulfide bond" evidence="17">
    <location>
        <begin position="437"/>
        <end position="442"/>
    </location>
</feature>
<dbReference type="GO" id="GO:0046872">
    <property type="term" value="F:metal ion binding"/>
    <property type="evidence" value="ECO:0007669"/>
    <property type="project" value="UniProtKB-KW"/>
</dbReference>
<dbReference type="InterPro" id="IPR019793">
    <property type="entry name" value="Peroxidases_heam-ligand_BS"/>
</dbReference>
<dbReference type="PRINTS" id="PR00458">
    <property type="entry name" value="PEROXIDASE"/>
</dbReference>
<dbReference type="GO" id="GO:0020037">
    <property type="term" value="F:heme binding"/>
    <property type="evidence" value="ECO:0007669"/>
    <property type="project" value="InterPro"/>
</dbReference>
<comment type="cofactor">
    <cofactor evidence="15">
        <name>heme b</name>
        <dbReference type="ChEBI" id="CHEBI:60344"/>
    </cofactor>
    <text evidence="15">Binds 1 heme b (iron(II)-protoporphyrin IX) group per subunit.</text>
</comment>
<feature type="active site" description="Proton acceptor" evidence="13">
    <location>
        <position position="435"/>
    </location>
</feature>
<reference evidence="19 20" key="1">
    <citation type="submission" date="2019-01" db="EMBL/GenBank/DDBJ databases">
        <title>Sequencing of cultivated peanut Arachis hypogaea provides insights into genome evolution and oil improvement.</title>
        <authorList>
            <person name="Chen X."/>
        </authorList>
    </citation>
    <scope>NUCLEOTIDE SEQUENCE [LARGE SCALE GENOMIC DNA]</scope>
    <source>
        <strain evidence="20">cv. Fuhuasheng</strain>
        <tissue evidence="19">Leaves</tissue>
    </source>
</reference>
<evidence type="ECO:0000313" key="20">
    <source>
        <dbReference type="Proteomes" id="UP000289738"/>
    </source>
</evidence>
<feature type="binding site" evidence="15">
    <location>
        <position position="457"/>
    </location>
    <ligand>
        <name>Ca(2+)</name>
        <dbReference type="ChEBI" id="CHEBI:29108"/>
        <label>1</label>
    </ligand>
</feature>
<proteinExistence type="inferred from homology"/>
<feature type="binding site" evidence="15">
    <location>
        <position position="445"/>
    </location>
    <ligand>
        <name>Ca(2+)</name>
        <dbReference type="ChEBI" id="CHEBI:29108"/>
        <label>1</label>
    </ligand>
</feature>
<dbReference type="Gene3D" id="1.10.420.10">
    <property type="entry name" value="Peroxidase, domain 2"/>
    <property type="match status" value="4"/>
</dbReference>
<evidence type="ECO:0000256" key="7">
    <source>
        <dbReference type="ARBA" id="ARBA00022723"/>
    </source>
</evidence>
<comment type="similarity">
    <text evidence="3">Belongs to the peroxidase family. Ascorbate peroxidase subfamily.</text>
</comment>
<dbReference type="PANTHER" id="PTHR31388">
    <property type="entry name" value="PEROXIDASE 72-RELATED"/>
    <property type="match status" value="1"/>
</dbReference>
<evidence type="ECO:0000259" key="18">
    <source>
        <dbReference type="PROSITE" id="PS50873"/>
    </source>
</evidence>
<keyword evidence="8 15" id="KW-0106">Calcium</keyword>
<dbReference type="GO" id="GO:0042744">
    <property type="term" value="P:hydrogen peroxide catabolic process"/>
    <property type="evidence" value="ECO:0007669"/>
    <property type="project" value="InterPro"/>
</dbReference>
<sequence length="1189" mass="128222">MMSFLSSFKVVALCYGVFMFGVFLSSEAQLDPSFYNKTCPNVHSIVREVINNVSKTDPRMPASLLRLHFHDCFVQGCDGSLLLNNTATIVSEQQARPNNNSIRGLDVVNQIKTAVENACPGIVSCADILALAAEISSVLDQGPDWKVQLGRRDSLTANITLAQNLPGPSLTLDQLKARFTAQGLNTTDLVALSGAHTFGRARCSLFVGRLYNFSNTGNPDPSLNSSYLQTLRSLCPNGGPGTTVANLDLTTPDTFDKNYYSNLQVHKGLLQSDQELFSTSGADTIDIVNKFSSDQNAFFEAFKASMIKMGNIGVLTGTQGEIRKQCNFINSQSAQLGLYNVASKESSSSEDGMKEKFDSISFQSAINEFLLAIVLCGVVVLGTFPLSSDAQASQLDPSFYRDTCPTVHSIVRDVLRNVSKTDPRILASLMRVHFHDCFVQGCDASILLNDTATIVSEQGAAPNNNSIRGLNVVNDIKTAVEAVCPNTVSCADILALAAEIASVLGGGPDWKVALGRRDSLTANRTLANQNLPAAFFTLPQLTTAFANQGLNITDLVTLSGAHTFGRAQCQFFFARLYNFNGTGNPDPTLDSSYRQILQSQCPIDGSKNTSVVNLDLTTPDTVDNKYYSNLQAQKGLLQSDQELFSTPNASTTAIVNNFSANQTLFFEAFKASMIKMGNIGVLTGTNGEIRKQCNFVNSNSMGLANVASNKESFSENGIGCDGSILLNDTSSIVSEQSAGPNNNSIRGLDVINQIKTAVENACPAVVSCADIVALAAEVSSELANGPSWQVPLGRRDSLTANQTLANQNLPAANFNLTLLISRFANQNLNITDLVALSGAHTIGRAQCRFFSNRLYNFSSSGNPDPTLNTSYLQTLKSICPNDGGSGTNLTNLDLTTPDTFDNNYYSNLQQQNGLLQSDQELWNTTGASTITIVNSFSSNQTLFFEAFKASMIKMGNIGVLTGSQGEIRTQCNFVNGNSSGLATLVTKQSQDNDGRGGGPDWKVALGRRDSAHTFGRAQCQFFFARLYNFNGTGNPDPTLDSSYRQILQSQCPIDGSKNTSVVNLDLTTPDTVDNKYYSNLQAQKGLLQSDQELFSTPNASTTAIVNNFSANQTLFFEAFRASMIKMGNIGVLTGSNGEIRKQCNLVNSNSMGLANVSSNKEFFSEDGMDTKNIENQFLVSKMNNQNATK</sequence>
<dbReference type="InterPro" id="IPR033905">
    <property type="entry name" value="Secretory_peroxidase"/>
</dbReference>
<evidence type="ECO:0000256" key="12">
    <source>
        <dbReference type="ARBA" id="ARBA00023180"/>
    </source>
</evidence>
<feature type="binding site" evidence="15">
    <location>
        <position position="439"/>
    </location>
    <ligand>
        <name>Ca(2+)</name>
        <dbReference type="ChEBI" id="CHEBI:29108"/>
        <label>1</label>
    </ligand>
</feature>
<dbReference type="PANTHER" id="PTHR31388:SF203">
    <property type="entry name" value="PEROXIDASE"/>
    <property type="match status" value="1"/>
</dbReference>
<dbReference type="EC" id="1.11.1.7" evidence="4"/>
<gene>
    <name evidence="19" type="ORF">Ahy_A04g020868</name>
</gene>
<evidence type="ECO:0000256" key="3">
    <source>
        <dbReference type="ARBA" id="ARBA00006873"/>
    </source>
</evidence>
<feature type="site" description="Transition state stabilizer" evidence="16">
    <location>
        <position position="431"/>
    </location>
</feature>
<evidence type="ECO:0000256" key="9">
    <source>
        <dbReference type="ARBA" id="ARBA00023002"/>
    </source>
</evidence>
<evidence type="ECO:0000256" key="6">
    <source>
        <dbReference type="ARBA" id="ARBA00022617"/>
    </source>
</evidence>
<evidence type="ECO:0000256" key="11">
    <source>
        <dbReference type="ARBA" id="ARBA00023157"/>
    </source>
</evidence>
<evidence type="ECO:0000256" key="14">
    <source>
        <dbReference type="PIRSR" id="PIRSR600823-2"/>
    </source>
</evidence>
<evidence type="ECO:0000256" key="17">
    <source>
        <dbReference type="PIRSR" id="PIRSR600823-5"/>
    </source>
</evidence>
<evidence type="ECO:0000256" key="10">
    <source>
        <dbReference type="ARBA" id="ARBA00023004"/>
    </source>
</evidence>
<dbReference type="SUPFAM" id="SSF48113">
    <property type="entry name" value="Heme-dependent peroxidases"/>
    <property type="match status" value="4"/>
</dbReference>
<dbReference type="InterPro" id="IPR010255">
    <property type="entry name" value="Haem_peroxidase_sf"/>
</dbReference>
<comment type="cofactor">
    <cofactor evidence="15">
        <name>Ca(2+)</name>
        <dbReference type="ChEBI" id="CHEBI:29108"/>
    </cofactor>
    <text evidence="15">Binds 2 calcium ions per subunit.</text>
</comment>
<keyword evidence="12" id="KW-0325">Glycoprotein</keyword>
<comment type="caution">
    <text evidence="19">The sequence shown here is derived from an EMBL/GenBank/DDBJ whole genome shotgun (WGS) entry which is preliminary data.</text>
</comment>
<dbReference type="PROSITE" id="PS00435">
    <property type="entry name" value="PEROXIDASE_1"/>
    <property type="match status" value="3"/>
</dbReference>
<name>A0A445DIV1_ARAHY</name>
<keyword evidence="10 15" id="KW-0408">Iron</keyword>
<feature type="binding site" evidence="15">
    <location>
        <position position="441"/>
    </location>
    <ligand>
        <name>Ca(2+)</name>
        <dbReference type="ChEBI" id="CHEBI:29108"/>
        <label>1</label>
    </ligand>
</feature>
<evidence type="ECO:0000256" key="8">
    <source>
        <dbReference type="ARBA" id="ARBA00022837"/>
    </source>
</evidence>
<comment type="catalytic activity">
    <reaction evidence="1">
        <text>2 a phenolic donor + H2O2 = 2 a phenolic radical donor + 2 H2O</text>
        <dbReference type="Rhea" id="RHEA:56136"/>
        <dbReference type="ChEBI" id="CHEBI:15377"/>
        <dbReference type="ChEBI" id="CHEBI:16240"/>
        <dbReference type="ChEBI" id="CHEBI:139520"/>
        <dbReference type="ChEBI" id="CHEBI:139521"/>
        <dbReference type="EC" id="1.11.1.7"/>
    </reaction>
</comment>
<dbReference type="EMBL" id="SDMP01000004">
    <property type="protein sequence ID" value="RYR63080.1"/>
    <property type="molecule type" value="Genomic_DNA"/>
</dbReference>
<dbReference type="FunFam" id="1.10.520.10:FF:000009">
    <property type="entry name" value="Peroxidase"/>
    <property type="match status" value="2"/>
</dbReference>
<dbReference type="PROSITE" id="PS50873">
    <property type="entry name" value="PEROXIDASE_4"/>
    <property type="match status" value="4"/>
</dbReference>
<feature type="binding site" description="axial binding residue" evidence="15">
    <location>
        <position position="562"/>
    </location>
    <ligand>
        <name>heme b</name>
        <dbReference type="ChEBI" id="CHEBI:60344"/>
    </ligand>
    <ligandPart>
        <name>Fe</name>
        <dbReference type="ChEBI" id="CHEBI:18248"/>
    </ligandPart>
</feature>
<organism evidence="19 20">
    <name type="scientific">Arachis hypogaea</name>
    <name type="common">Peanut</name>
    <dbReference type="NCBI Taxonomy" id="3818"/>
    <lineage>
        <taxon>Eukaryota</taxon>
        <taxon>Viridiplantae</taxon>
        <taxon>Streptophyta</taxon>
        <taxon>Embryophyta</taxon>
        <taxon>Tracheophyta</taxon>
        <taxon>Spermatophyta</taxon>
        <taxon>Magnoliopsida</taxon>
        <taxon>eudicotyledons</taxon>
        <taxon>Gunneridae</taxon>
        <taxon>Pentapetalae</taxon>
        <taxon>rosids</taxon>
        <taxon>fabids</taxon>
        <taxon>Fabales</taxon>
        <taxon>Fabaceae</taxon>
        <taxon>Papilionoideae</taxon>
        <taxon>50 kb inversion clade</taxon>
        <taxon>dalbergioids sensu lato</taxon>
        <taxon>Dalbergieae</taxon>
        <taxon>Pterocarpus clade</taxon>
        <taxon>Arachis</taxon>
    </lineage>
</organism>
<feature type="binding site" evidence="15">
    <location>
        <position position="623"/>
    </location>
    <ligand>
        <name>Ca(2+)</name>
        <dbReference type="ChEBI" id="CHEBI:29108"/>
        <label>2</label>
    </ligand>
</feature>
<protein>
    <recommendedName>
        <fullName evidence="4">peroxidase</fullName>
        <ecNumber evidence="4">1.11.1.7</ecNumber>
    </recommendedName>
</protein>
<dbReference type="CDD" id="cd00693">
    <property type="entry name" value="secretory_peroxidase"/>
    <property type="match status" value="3"/>
</dbReference>
<keyword evidence="20" id="KW-1185">Reference proteome</keyword>
<keyword evidence="9" id="KW-0560">Oxidoreductase</keyword>
<keyword evidence="5" id="KW-0575">Peroxidase</keyword>
<evidence type="ECO:0000256" key="13">
    <source>
        <dbReference type="PIRSR" id="PIRSR600823-1"/>
    </source>
</evidence>
<comment type="function">
    <text evidence="2">Removal of H(2)O(2), oxidation of toxic reductants, biosynthesis and degradation of lignin, suberization, auxin catabolism, response to environmental stresses such as wounding, pathogen attack and oxidative stress. These functions might be dependent on each isozyme/isoform in each plant tissue.</text>
</comment>
<dbReference type="Gene3D" id="1.10.520.10">
    <property type="match status" value="3"/>
</dbReference>
<dbReference type="Proteomes" id="UP000289738">
    <property type="component" value="Chromosome A04"/>
</dbReference>
<feature type="disulfide bond" evidence="17">
    <location>
        <begin position="404"/>
        <end position="484"/>
    </location>
</feature>
<evidence type="ECO:0000256" key="16">
    <source>
        <dbReference type="PIRSR" id="PIRSR600823-4"/>
    </source>
</evidence>
<evidence type="ECO:0000256" key="15">
    <source>
        <dbReference type="PIRSR" id="PIRSR600823-3"/>
    </source>
</evidence>
<feature type="disulfide bond" evidence="17">
    <location>
        <begin position="490"/>
        <end position="693"/>
    </location>
</feature>